<evidence type="ECO:0000313" key="3">
    <source>
        <dbReference type="Proteomes" id="UP000630097"/>
    </source>
</evidence>
<protein>
    <submittedName>
        <fullName evidence="2">Putative lipoprotein</fullName>
    </submittedName>
</protein>
<dbReference type="Proteomes" id="UP000630097">
    <property type="component" value="Unassembled WGS sequence"/>
</dbReference>
<feature type="chain" id="PRO_5039225939" evidence="1">
    <location>
        <begin position="20"/>
        <end position="277"/>
    </location>
</feature>
<dbReference type="InterPro" id="IPR029046">
    <property type="entry name" value="LolA/LolB/LppX"/>
</dbReference>
<dbReference type="SUPFAM" id="SSF89392">
    <property type="entry name" value="Prokaryotic lipoproteins and lipoprotein localization factors"/>
    <property type="match status" value="1"/>
</dbReference>
<evidence type="ECO:0000256" key="1">
    <source>
        <dbReference type="SAM" id="SignalP"/>
    </source>
</evidence>
<keyword evidence="1" id="KW-0732">Signal</keyword>
<gene>
    <name evidence="2" type="ORF">Pka01_79940</name>
</gene>
<accession>A0A8J3VCJ8</accession>
<dbReference type="PROSITE" id="PS51257">
    <property type="entry name" value="PROKAR_LIPOPROTEIN"/>
    <property type="match status" value="1"/>
</dbReference>
<dbReference type="EMBL" id="BONV01000061">
    <property type="protein sequence ID" value="GIG84867.1"/>
    <property type="molecule type" value="Genomic_DNA"/>
</dbReference>
<dbReference type="Gene3D" id="2.50.20.20">
    <property type="match status" value="1"/>
</dbReference>
<sequence>MRRFLVAAGVAVTITAAGCGSTTATPSLDKHELTAAEVLQQTAQKTDKVTSYAADIVMNMTGPNGETGNIEGTMRAQTAPKVAFDMTFDKMSSAGQDIPGGMRMILDGRVAYMKMDMLKALMGGDKAWIKIDLAKAGAQAGVDMDQLLGQANQMDMRNNIKMLTASKDIKSVGSEKVGGVDTTHFAGTYPVTEALKQLPADSRKQAEAAMTGMKDMKFDVWIDGEGLPRKMAVKAEQAKTMAMDMTILFKSFNEKLTIKAPPASQVAEMPTNEPLGS</sequence>
<keyword evidence="2" id="KW-0449">Lipoprotein</keyword>
<name>A0A8J3VCJ8_9ACTN</name>
<feature type="signal peptide" evidence="1">
    <location>
        <begin position="1"/>
        <end position="19"/>
    </location>
</feature>
<dbReference type="AlphaFoldDB" id="A0A8J3VCJ8"/>
<dbReference type="RefSeq" id="WP_203888130.1">
    <property type="nucleotide sequence ID" value="NZ_BAABHH010000042.1"/>
</dbReference>
<comment type="caution">
    <text evidence="2">The sequence shown here is derived from an EMBL/GenBank/DDBJ whole genome shotgun (WGS) entry which is preliminary data.</text>
</comment>
<keyword evidence="3" id="KW-1185">Reference proteome</keyword>
<reference evidence="2 3" key="1">
    <citation type="submission" date="2021-01" db="EMBL/GenBank/DDBJ databases">
        <title>Whole genome shotgun sequence of Planotetraspora kaengkrachanensis NBRC 104272.</title>
        <authorList>
            <person name="Komaki H."/>
            <person name="Tamura T."/>
        </authorList>
    </citation>
    <scope>NUCLEOTIDE SEQUENCE [LARGE SCALE GENOMIC DNA]</scope>
    <source>
        <strain evidence="2 3">NBRC 104272</strain>
    </source>
</reference>
<proteinExistence type="predicted"/>
<evidence type="ECO:0000313" key="2">
    <source>
        <dbReference type="EMBL" id="GIG84867.1"/>
    </source>
</evidence>
<organism evidence="2 3">
    <name type="scientific">Planotetraspora kaengkrachanensis</name>
    <dbReference type="NCBI Taxonomy" id="575193"/>
    <lineage>
        <taxon>Bacteria</taxon>
        <taxon>Bacillati</taxon>
        <taxon>Actinomycetota</taxon>
        <taxon>Actinomycetes</taxon>
        <taxon>Streptosporangiales</taxon>
        <taxon>Streptosporangiaceae</taxon>
        <taxon>Planotetraspora</taxon>
    </lineage>
</organism>